<gene>
    <name evidence="2" type="ORF">SAMN02745126_01409</name>
</gene>
<name>A0A1T4L843_9HYPH</name>
<dbReference type="RefSeq" id="WP_085933041.1">
    <property type="nucleotide sequence ID" value="NZ_FUWJ01000001.1"/>
</dbReference>
<dbReference type="SUPFAM" id="SSF53335">
    <property type="entry name" value="S-adenosyl-L-methionine-dependent methyltransferases"/>
    <property type="match status" value="1"/>
</dbReference>
<dbReference type="Pfam" id="PF13649">
    <property type="entry name" value="Methyltransf_25"/>
    <property type="match status" value="1"/>
</dbReference>
<dbReference type="STRING" id="225324.SAMN02745126_01409"/>
<dbReference type="EMBL" id="FUWJ01000001">
    <property type="protein sequence ID" value="SJZ50902.1"/>
    <property type="molecule type" value="Genomic_DNA"/>
</dbReference>
<dbReference type="Gene3D" id="3.40.50.150">
    <property type="entry name" value="Vaccinia Virus protein VP39"/>
    <property type="match status" value="1"/>
</dbReference>
<dbReference type="InterPro" id="IPR029063">
    <property type="entry name" value="SAM-dependent_MTases_sf"/>
</dbReference>
<reference evidence="3" key="1">
    <citation type="submission" date="2017-02" db="EMBL/GenBank/DDBJ databases">
        <authorList>
            <person name="Varghese N."/>
            <person name="Submissions S."/>
        </authorList>
    </citation>
    <scope>NUCLEOTIDE SEQUENCE [LARGE SCALE GENOMIC DNA]</scope>
    <source>
        <strain evidence="3">ATCC 27094</strain>
    </source>
</reference>
<evidence type="ECO:0000259" key="1">
    <source>
        <dbReference type="Pfam" id="PF13649"/>
    </source>
</evidence>
<keyword evidence="3" id="KW-1185">Reference proteome</keyword>
<proteinExistence type="predicted"/>
<feature type="domain" description="Methyltransferase" evidence="1">
    <location>
        <begin position="44"/>
        <end position="136"/>
    </location>
</feature>
<dbReference type="GO" id="GO:0032259">
    <property type="term" value="P:methylation"/>
    <property type="evidence" value="ECO:0007669"/>
    <property type="project" value="UniProtKB-KW"/>
</dbReference>
<evidence type="ECO:0000313" key="3">
    <source>
        <dbReference type="Proteomes" id="UP000190092"/>
    </source>
</evidence>
<dbReference type="Proteomes" id="UP000190092">
    <property type="component" value="Unassembled WGS sequence"/>
</dbReference>
<protein>
    <submittedName>
        <fullName evidence="2">Methyltransferase domain-containing protein</fullName>
    </submittedName>
</protein>
<keyword evidence="2" id="KW-0489">Methyltransferase</keyword>
<organism evidence="2 3">
    <name type="scientific">Enhydrobacter aerosaccus</name>
    <dbReference type="NCBI Taxonomy" id="225324"/>
    <lineage>
        <taxon>Bacteria</taxon>
        <taxon>Pseudomonadati</taxon>
        <taxon>Pseudomonadota</taxon>
        <taxon>Alphaproteobacteria</taxon>
        <taxon>Hyphomicrobiales</taxon>
        <taxon>Enhydrobacter</taxon>
    </lineage>
</organism>
<dbReference type="OrthoDB" id="7348755at2"/>
<dbReference type="CDD" id="cd02440">
    <property type="entry name" value="AdoMet_MTases"/>
    <property type="match status" value="1"/>
</dbReference>
<sequence>MSQAPDSARDWGAYYEKLKDRPPRRTLVTALDRFGPPPAGAIAVDLGCGNGRDVIEMLRRGWNVVAVDAEPEALRQLAERGLPGAERITPVLARFEDVPLPLGVLLVNSSFAMPLCEPAKFHTLWQRIRDALPPGGRFSGQWYGVRDSWNGRPGITFLERAAAQALLDGLDVEMFDEEEADGVTPRGNAKHWHIFHIVARKPR</sequence>
<keyword evidence="2" id="KW-0808">Transferase</keyword>
<dbReference type="InterPro" id="IPR041698">
    <property type="entry name" value="Methyltransf_25"/>
</dbReference>
<accession>A0A1T4L843</accession>
<evidence type="ECO:0000313" key="2">
    <source>
        <dbReference type="EMBL" id="SJZ50902.1"/>
    </source>
</evidence>
<dbReference type="AlphaFoldDB" id="A0A1T4L843"/>
<dbReference type="GO" id="GO:0008168">
    <property type="term" value="F:methyltransferase activity"/>
    <property type="evidence" value="ECO:0007669"/>
    <property type="project" value="UniProtKB-KW"/>
</dbReference>